<dbReference type="InterPro" id="IPR019752">
    <property type="entry name" value="Pyrv/ketoisovalerate_OxRed_cat"/>
</dbReference>
<dbReference type="InterPro" id="IPR052554">
    <property type="entry name" value="2-oxoglutarate_synth_KorC"/>
</dbReference>
<dbReference type="InterPro" id="IPR002869">
    <property type="entry name" value="Pyrv_flavodox_OxRed_cen"/>
</dbReference>
<organism evidence="4">
    <name type="scientific">Caldicellulosiruptor owensensis</name>
    <dbReference type="NCBI Taxonomy" id="55205"/>
    <lineage>
        <taxon>Bacteria</taxon>
        <taxon>Bacillati</taxon>
        <taxon>Bacillota</taxon>
        <taxon>Bacillota incertae sedis</taxon>
        <taxon>Caldicellulosiruptorales</taxon>
        <taxon>Caldicellulosiruptoraceae</taxon>
        <taxon>Caldicellulosiruptor</taxon>
    </lineage>
</organism>
<keyword evidence="2" id="KW-0812">Transmembrane</keyword>
<feature type="transmembrane region" description="Helical" evidence="2">
    <location>
        <begin position="6"/>
        <end position="25"/>
    </location>
</feature>
<keyword evidence="1" id="KW-0560">Oxidoreductase</keyword>
<comment type="caution">
    <text evidence="4">The sequence shown here is derived from an EMBL/GenBank/DDBJ whole genome shotgun (WGS) entry which is preliminary data.</text>
</comment>
<dbReference type="Gene3D" id="3.40.920.10">
    <property type="entry name" value="Pyruvate-ferredoxin oxidoreductase, PFOR, domain III"/>
    <property type="match status" value="1"/>
</dbReference>
<protein>
    <submittedName>
        <fullName evidence="4">2-oxoacid:ferredoxin oxidoreductase subunit gamma</fullName>
    </submittedName>
</protein>
<dbReference type="PANTHER" id="PTHR42730">
    <property type="entry name" value="2-OXOGLUTARATE SYNTHASE SUBUNIT KORC"/>
    <property type="match status" value="1"/>
</dbReference>
<accession>A0A7C5Z684</accession>
<dbReference type="SUPFAM" id="SSF53323">
    <property type="entry name" value="Pyruvate-ferredoxin oxidoreductase, PFOR, domain III"/>
    <property type="match status" value="1"/>
</dbReference>
<dbReference type="PANTHER" id="PTHR42730:SF1">
    <property type="entry name" value="2-OXOGLUTARATE SYNTHASE SUBUNIT KORC"/>
    <property type="match status" value="1"/>
</dbReference>
<dbReference type="EMBL" id="DRUZ01000062">
    <property type="protein sequence ID" value="HHS01814.1"/>
    <property type="molecule type" value="Genomic_DNA"/>
</dbReference>
<evidence type="ECO:0000256" key="2">
    <source>
        <dbReference type="SAM" id="Phobius"/>
    </source>
</evidence>
<sequence>MTEEILIAGFGGQGVLFLGQVFAYLGMKKGFNVSWLPSYGPEMRGGTANCSVIISSDMIGSPVVFNPDTLFVLNKPSLEKFEPAIKRNGLLLVNSSLVDICANRKDVNVYYIPATEIASSVGNVRVTNIVMFGAYLAIKQNFLFDEAKNVLREFSKTEEVYNLNYLALEKGFEAIATRG</sequence>
<evidence type="ECO:0000256" key="1">
    <source>
        <dbReference type="ARBA" id="ARBA00023002"/>
    </source>
</evidence>
<keyword evidence="2" id="KW-0472">Membrane</keyword>
<feature type="domain" description="Pyruvate/ketoisovalerate oxidoreductase catalytic" evidence="3">
    <location>
        <begin position="11"/>
        <end position="173"/>
    </location>
</feature>
<keyword evidence="2" id="KW-1133">Transmembrane helix</keyword>
<dbReference type="GO" id="GO:0016903">
    <property type="term" value="F:oxidoreductase activity, acting on the aldehyde or oxo group of donors"/>
    <property type="evidence" value="ECO:0007669"/>
    <property type="project" value="InterPro"/>
</dbReference>
<proteinExistence type="predicted"/>
<gene>
    <name evidence="4" type="ORF">ENL71_04700</name>
</gene>
<name>A0A7C5Z684_9FIRM</name>
<reference evidence="4" key="1">
    <citation type="journal article" date="2020" name="mSystems">
        <title>Genome- and Community-Level Interaction Insights into Carbon Utilization and Element Cycling Functions of Hydrothermarchaeota in Hydrothermal Sediment.</title>
        <authorList>
            <person name="Zhou Z."/>
            <person name="Liu Y."/>
            <person name="Xu W."/>
            <person name="Pan J."/>
            <person name="Luo Z.H."/>
            <person name="Li M."/>
        </authorList>
    </citation>
    <scope>NUCLEOTIDE SEQUENCE [LARGE SCALE GENOMIC DNA]</scope>
    <source>
        <strain evidence="4">SpSt-102</strain>
    </source>
</reference>
<dbReference type="Pfam" id="PF01558">
    <property type="entry name" value="POR"/>
    <property type="match status" value="1"/>
</dbReference>
<dbReference type="AlphaFoldDB" id="A0A7C5Z684"/>
<evidence type="ECO:0000313" key="4">
    <source>
        <dbReference type="EMBL" id="HHS01814.1"/>
    </source>
</evidence>
<evidence type="ECO:0000259" key="3">
    <source>
        <dbReference type="Pfam" id="PF01558"/>
    </source>
</evidence>